<accession>A0A399F025</accession>
<evidence type="ECO:0000313" key="4">
    <source>
        <dbReference type="EMBL" id="RIH89638.1"/>
    </source>
</evidence>
<dbReference type="InterPro" id="IPR023214">
    <property type="entry name" value="HAD_sf"/>
</dbReference>
<proteinExistence type="predicted"/>
<dbReference type="EC" id="3.1.3.5" evidence="4"/>
<dbReference type="PANTHER" id="PTHR46470">
    <property type="entry name" value="N-ACYLNEURAMINATE-9-PHOSPHATASE"/>
    <property type="match status" value="1"/>
</dbReference>
<dbReference type="NCBIfam" id="TIGR01509">
    <property type="entry name" value="HAD-SF-IA-v3"/>
    <property type="match status" value="1"/>
</dbReference>
<protein>
    <submittedName>
        <fullName evidence="4">Pyrimidine 5'-nucleotidase YjjG</fullName>
        <ecNumber evidence="4">3.1.3.5</ecNumber>
    </submittedName>
</protein>
<organism evidence="4 5">
    <name type="scientific">Calidithermus roseus</name>
    <dbReference type="NCBI Taxonomy" id="1644118"/>
    <lineage>
        <taxon>Bacteria</taxon>
        <taxon>Thermotogati</taxon>
        <taxon>Deinococcota</taxon>
        <taxon>Deinococci</taxon>
        <taxon>Thermales</taxon>
        <taxon>Thermaceae</taxon>
        <taxon>Calidithermus</taxon>
    </lineage>
</organism>
<dbReference type="SUPFAM" id="SSF56784">
    <property type="entry name" value="HAD-like"/>
    <property type="match status" value="1"/>
</dbReference>
<dbReference type="Pfam" id="PF00702">
    <property type="entry name" value="Hydrolase"/>
    <property type="match status" value="1"/>
</dbReference>
<evidence type="ECO:0000256" key="1">
    <source>
        <dbReference type="ARBA" id="ARBA00001946"/>
    </source>
</evidence>
<gene>
    <name evidence="4" type="primary">yjjG_1</name>
    <name evidence="4" type="ORF">Mrose_00227</name>
</gene>
<comment type="caution">
    <text evidence="4">The sequence shown here is derived from an EMBL/GenBank/DDBJ whole genome shotgun (WGS) entry which is preliminary data.</text>
</comment>
<dbReference type="Proteomes" id="UP000265341">
    <property type="component" value="Unassembled WGS sequence"/>
</dbReference>
<dbReference type="Gene3D" id="1.20.120.710">
    <property type="entry name" value="Haloacid dehalogenase hydrolase-like domain"/>
    <property type="match status" value="1"/>
</dbReference>
<dbReference type="OrthoDB" id="9797743at2"/>
<dbReference type="RefSeq" id="WP_119275594.1">
    <property type="nucleotide sequence ID" value="NZ_QWLA01000002.1"/>
</dbReference>
<dbReference type="EMBL" id="QWLA01000002">
    <property type="protein sequence ID" value="RIH89638.1"/>
    <property type="molecule type" value="Genomic_DNA"/>
</dbReference>
<sequence>MIRAILFDLDETLILDHPVSVHTLWNCAYYAASWYSLDLEALVEAAGNQAMRLWKTSPVYGYTQRIGHSAGEGLWARYADTKIPEIARLHEWAKSYRVAVWRDALAEQGIADEALCEALADRFFNERRVYPRYPEVDALLEALSPHYKLGIVTNGVPDLQQDKLEGCGLLHRFQAAVISGTVNIGKPERGIFEHICKELEVEPEACVMVGDNPERDVAGALGAGMRSVLVNRGFKDPDPRYRASLEVRNLLEMLPWLDTLA</sequence>
<evidence type="ECO:0000313" key="5">
    <source>
        <dbReference type="Proteomes" id="UP000265341"/>
    </source>
</evidence>
<evidence type="ECO:0000256" key="2">
    <source>
        <dbReference type="ARBA" id="ARBA00022801"/>
    </source>
</evidence>
<dbReference type="InterPro" id="IPR051400">
    <property type="entry name" value="HAD-like_hydrolase"/>
</dbReference>
<dbReference type="GO" id="GO:0008253">
    <property type="term" value="F:5'-nucleotidase activity"/>
    <property type="evidence" value="ECO:0007669"/>
    <property type="project" value="UniProtKB-EC"/>
</dbReference>
<dbReference type="PANTHER" id="PTHR46470:SF3">
    <property type="entry name" value="N-ACYLNEURAMINATE-9-PHOSPHATASE"/>
    <property type="match status" value="1"/>
</dbReference>
<dbReference type="InterPro" id="IPR036412">
    <property type="entry name" value="HAD-like_sf"/>
</dbReference>
<dbReference type="SFLD" id="SFLDS00003">
    <property type="entry name" value="Haloacid_Dehalogenase"/>
    <property type="match status" value="1"/>
</dbReference>
<dbReference type="NCBIfam" id="TIGR01549">
    <property type="entry name" value="HAD-SF-IA-v1"/>
    <property type="match status" value="1"/>
</dbReference>
<keyword evidence="5" id="KW-1185">Reference proteome</keyword>
<dbReference type="GO" id="GO:0019752">
    <property type="term" value="P:carboxylic acid metabolic process"/>
    <property type="evidence" value="ECO:0007669"/>
    <property type="project" value="UniProtKB-ARBA"/>
</dbReference>
<keyword evidence="3" id="KW-0460">Magnesium</keyword>
<evidence type="ECO:0000256" key="3">
    <source>
        <dbReference type="ARBA" id="ARBA00022842"/>
    </source>
</evidence>
<comment type="cofactor">
    <cofactor evidence="1">
        <name>Mg(2+)</name>
        <dbReference type="ChEBI" id="CHEBI:18420"/>
    </cofactor>
</comment>
<dbReference type="Gene3D" id="3.40.50.1000">
    <property type="entry name" value="HAD superfamily/HAD-like"/>
    <property type="match status" value="1"/>
</dbReference>
<reference evidence="4 5" key="1">
    <citation type="submission" date="2018-08" db="EMBL/GenBank/DDBJ databases">
        <title>Meiothermus roseus NBRC 110900 genome sequencing project.</title>
        <authorList>
            <person name="Da Costa M.S."/>
            <person name="Albuquerque L."/>
            <person name="Raposo P."/>
            <person name="Froufe H.J.C."/>
            <person name="Barroso C.S."/>
            <person name="Egas C."/>
        </authorList>
    </citation>
    <scope>NUCLEOTIDE SEQUENCE [LARGE SCALE GENOMIC DNA]</scope>
    <source>
        <strain evidence="4 5">NBRC 110900</strain>
    </source>
</reference>
<dbReference type="InterPro" id="IPR006439">
    <property type="entry name" value="HAD-SF_hydro_IA"/>
</dbReference>
<dbReference type="SFLD" id="SFLDG01129">
    <property type="entry name" value="C1.5:_HAD__Beta-PGM__Phosphata"/>
    <property type="match status" value="1"/>
</dbReference>
<name>A0A399F025_9DEIN</name>
<keyword evidence="2 4" id="KW-0378">Hydrolase</keyword>
<dbReference type="AlphaFoldDB" id="A0A399F025"/>